<dbReference type="GO" id="GO:0016874">
    <property type="term" value="F:ligase activity"/>
    <property type="evidence" value="ECO:0007669"/>
    <property type="project" value="UniProtKB-KW"/>
</dbReference>
<evidence type="ECO:0000313" key="3">
    <source>
        <dbReference type="EMBL" id="RXN17979.1"/>
    </source>
</evidence>
<gene>
    <name evidence="3" type="ORF">ROHU_007900</name>
</gene>
<dbReference type="InterPro" id="IPR035983">
    <property type="entry name" value="Hect_E3_ubiquitin_ligase"/>
</dbReference>
<sequence>MISLNLVGFELAKVDKGKKIKKLQASSVRDLKKVVGKSRLYVVPRAEVGQPINLPLNQPSTGSNSETTEPINLPLSQPSTGPNSETTEPINLPLSQPSTGPNSETTEPINLPLSQPFTGPNSETTEEWRAIRRQQDQEYEQSLRADQEKDRLTEEISQYEERRLKIIEERLMRTNEEPADGIPLKFTFPDGTMKIRRFQVFDQIQMTKDIKRILKLSVREDRYYLVGKAIAVSMVHGGPSPGFFSSTLFECISNGQVSPTIEDVNDLDLQAKIKKISHAATMEELCEATECMSEYLANAGCLRAVKCLKDKDLLLQDILLFQVVNRLHGPLERLKEGLRTLGLLEAVVQHKDAFRPLFCSPPQPLTADALDQLFDIRYSTAGSNKRAEENTIVAFWRDYLLDAEAEWKFKNLTKDNVSADN</sequence>
<feature type="coiled-coil region" evidence="1">
    <location>
        <begin position="142"/>
        <end position="169"/>
    </location>
</feature>
<keyword evidence="1" id="KW-0175">Coiled coil</keyword>
<comment type="caution">
    <text evidence="3">The sequence shown here is derived from an EMBL/GenBank/DDBJ whole genome shotgun (WGS) entry which is preliminary data.</text>
</comment>
<dbReference type="EMBL" id="QBIY01012730">
    <property type="protein sequence ID" value="RXN17979.1"/>
    <property type="molecule type" value="Genomic_DNA"/>
</dbReference>
<feature type="region of interest" description="Disordered" evidence="2">
    <location>
        <begin position="51"/>
        <end position="122"/>
    </location>
</feature>
<keyword evidence="4" id="KW-1185">Reference proteome</keyword>
<dbReference type="STRING" id="84645.A0A498MA90"/>
<reference evidence="3 4" key="1">
    <citation type="submission" date="2018-03" db="EMBL/GenBank/DDBJ databases">
        <title>Draft genome sequence of Rohu Carp (Labeo rohita).</title>
        <authorList>
            <person name="Das P."/>
            <person name="Kushwaha B."/>
            <person name="Joshi C.G."/>
            <person name="Kumar D."/>
            <person name="Nagpure N.S."/>
            <person name="Sahoo L."/>
            <person name="Das S.P."/>
            <person name="Bit A."/>
            <person name="Patnaik S."/>
            <person name="Meher P.K."/>
            <person name="Jayasankar P."/>
            <person name="Koringa P.G."/>
            <person name="Patel N.V."/>
            <person name="Hinsu A.T."/>
            <person name="Kumar R."/>
            <person name="Pandey M."/>
            <person name="Agarwal S."/>
            <person name="Srivastava S."/>
            <person name="Singh M."/>
            <person name="Iquebal M.A."/>
            <person name="Jaiswal S."/>
            <person name="Angadi U.B."/>
            <person name="Kumar N."/>
            <person name="Raza M."/>
            <person name="Shah T.M."/>
            <person name="Rai A."/>
            <person name="Jena J.K."/>
        </authorList>
    </citation>
    <scope>NUCLEOTIDE SEQUENCE [LARGE SCALE GENOMIC DNA]</scope>
    <source>
        <strain evidence="3">DASCIFA01</strain>
        <tissue evidence="3">Testis</tissue>
    </source>
</reference>
<protein>
    <submittedName>
        <fullName evidence="3">G2 M phase-specific E3 ubiquitin-ligase-like protein</fullName>
    </submittedName>
</protein>
<evidence type="ECO:0000313" key="4">
    <source>
        <dbReference type="Proteomes" id="UP000290572"/>
    </source>
</evidence>
<dbReference type="AlphaFoldDB" id="A0A498MA90"/>
<name>A0A498MA90_LABRO</name>
<evidence type="ECO:0000256" key="1">
    <source>
        <dbReference type="SAM" id="Coils"/>
    </source>
</evidence>
<keyword evidence="3" id="KW-0436">Ligase</keyword>
<dbReference type="Proteomes" id="UP000290572">
    <property type="component" value="Unassembled WGS sequence"/>
</dbReference>
<organism evidence="3 4">
    <name type="scientific">Labeo rohita</name>
    <name type="common">Indian major carp</name>
    <name type="synonym">Cyprinus rohita</name>
    <dbReference type="NCBI Taxonomy" id="84645"/>
    <lineage>
        <taxon>Eukaryota</taxon>
        <taxon>Metazoa</taxon>
        <taxon>Chordata</taxon>
        <taxon>Craniata</taxon>
        <taxon>Vertebrata</taxon>
        <taxon>Euteleostomi</taxon>
        <taxon>Actinopterygii</taxon>
        <taxon>Neopterygii</taxon>
        <taxon>Teleostei</taxon>
        <taxon>Ostariophysi</taxon>
        <taxon>Cypriniformes</taxon>
        <taxon>Cyprinidae</taxon>
        <taxon>Labeoninae</taxon>
        <taxon>Labeonini</taxon>
        <taxon>Labeo</taxon>
    </lineage>
</organism>
<accession>A0A498MA90</accession>
<evidence type="ECO:0000256" key="2">
    <source>
        <dbReference type="SAM" id="MobiDB-lite"/>
    </source>
</evidence>
<proteinExistence type="predicted"/>
<feature type="compositionally biased region" description="Polar residues" evidence="2">
    <location>
        <begin position="55"/>
        <end position="122"/>
    </location>
</feature>
<dbReference type="GO" id="GO:0004842">
    <property type="term" value="F:ubiquitin-protein transferase activity"/>
    <property type="evidence" value="ECO:0007669"/>
    <property type="project" value="InterPro"/>
</dbReference>
<dbReference type="SUPFAM" id="SSF56204">
    <property type="entry name" value="Hect, E3 ligase catalytic domain"/>
    <property type="match status" value="1"/>
</dbReference>